<evidence type="ECO:0000256" key="5">
    <source>
        <dbReference type="ARBA" id="ARBA00022741"/>
    </source>
</evidence>
<evidence type="ECO:0000259" key="12">
    <source>
        <dbReference type="PROSITE" id="PS50901"/>
    </source>
</evidence>
<protein>
    <submittedName>
        <fullName evidence="13">Type VII secretion protein EccCa</fullName>
    </submittedName>
</protein>
<dbReference type="InterPro" id="IPR002543">
    <property type="entry name" value="FtsK_dom"/>
</dbReference>
<organism evidence="13 14">
    <name type="scientific">Georgenia faecalis</name>
    <dbReference type="NCBI Taxonomy" id="2483799"/>
    <lineage>
        <taxon>Bacteria</taxon>
        <taxon>Bacillati</taxon>
        <taxon>Actinomycetota</taxon>
        <taxon>Actinomycetes</taxon>
        <taxon>Micrococcales</taxon>
        <taxon>Bogoriellaceae</taxon>
        <taxon>Georgenia</taxon>
    </lineage>
</organism>
<keyword evidence="5 9" id="KW-0547">Nucleotide-binding</keyword>
<dbReference type="InterPro" id="IPR050206">
    <property type="entry name" value="FtsK/SpoIIIE/SftA"/>
</dbReference>
<dbReference type="InterPro" id="IPR027417">
    <property type="entry name" value="P-loop_NTPase"/>
</dbReference>
<keyword evidence="3 11" id="KW-0812">Transmembrane</keyword>
<dbReference type="InterPro" id="IPR023836">
    <property type="entry name" value="EccCa-like_Actinobacteria"/>
</dbReference>
<dbReference type="Proteomes" id="UP001595955">
    <property type="component" value="Unassembled WGS sequence"/>
</dbReference>
<feature type="binding site" evidence="9">
    <location>
        <begin position="880"/>
        <end position="887"/>
    </location>
    <ligand>
        <name>ATP</name>
        <dbReference type="ChEBI" id="CHEBI:30616"/>
    </ligand>
</feature>
<feature type="compositionally biased region" description="Basic and acidic residues" evidence="10">
    <location>
        <begin position="1"/>
        <end position="10"/>
    </location>
</feature>
<evidence type="ECO:0000256" key="4">
    <source>
        <dbReference type="ARBA" id="ARBA00022737"/>
    </source>
</evidence>
<dbReference type="Pfam" id="PF01580">
    <property type="entry name" value="FtsK_SpoIIIE"/>
    <property type="match status" value="3"/>
</dbReference>
<feature type="binding site" evidence="9">
    <location>
        <begin position="1167"/>
        <end position="1174"/>
    </location>
    <ligand>
        <name>ATP</name>
        <dbReference type="ChEBI" id="CHEBI:30616"/>
    </ligand>
</feature>
<comment type="caution">
    <text evidence="13">The sequence shown here is derived from an EMBL/GenBank/DDBJ whole genome shotgun (WGS) entry which is preliminary data.</text>
</comment>
<dbReference type="NCBIfam" id="TIGR03925">
    <property type="entry name" value="T7SS_EccC_b"/>
    <property type="match status" value="1"/>
</dbReference>
<feature type="region of interest" description="Disordered" evidence="10">
    <location>
        <begin position="766"/>
        <end position="785"/>
    </location>
</feature>
<evidence type="ECO:0000256" key="2">
    <source>
        <dbReference type="ARBA" id="ARBA00022475"/>
    </source>
</evidence>
<evidence type="ECO:0000256" key="3">
    <source>
        <dbReference type="ARBA" id="ARBA00022692"/>
    </source>
</evidence>
<feature type="domain" description="FtsK" evidence="12">
    <location>
        <begin position="454"/>
        <end position="654"/>
    </location>
</feature>
<evidence type="ECO:0000256" key="1">
    <source>
        <dbReference type="ARBA" id="ARBA00004651"/>
    </source>
</evidence>
<dbReference type="SMART" id="SM00382">
    <property type="entry name" value="AAA"/>
    <property type="match status" value="2"/>
</dbReference>
<evidence type="ECO:0000256" key="6">
    <source>
        <dbReference type="ARBA" id="ARBA00022840"/>
    </source>
</evidence>
<dbReference type="NCBIfam" id="TIGR03924">
    <property type="entry name" value="T7SS_EccC_a"/>
    <property type="match status" value="1"/>
</dbReference>
<evidence type="ECO:0000256" key="9">
    <source>
        <dbReference type="PROSITE-ProRule" id="PRU00289"/>
    </source>
</evidence>
<dbReference type="RefSeq" id="WP_244925339.1">
    <property type="nucleotide sequence ID" value="NZ_CP033325.1"/>
</dbReference>
<dbReference type="Gene3D" id="3.40.50.300">
    <property type="entry name" value="P-loop containing nucleotide triphosphate hydrolases"/>
    <property type="match status" value="4"/>
</dbReference>
<dbReference type="PANTHER" id="PTHR22683">
    <property type="entry name" value="SPORULATION PROTEIN RELATED"/>
    <property type="match status" value="1"/>
</dbReference>
<keyword evidence="2" id="KW-1003">Cell membrane</keyword>
<feature type="transmembrane region" description="Helical" evidence="11">
    <location>
        <begin position="61"/>
        <end position="82"/>
    </location>
</feature>
<feature type="region of interest" description="Disordered" evidence="10">
    <location>
        <begin position="1"/>
        <end position="24"/>
    </location>
</feature>
<dbReference type="EMBL" id="JBHSGF010000001">
    <property type="protein sequence ID" value="MFC4553938.1"/>
    <property type="molecule type" value="Genomic_DNA"/>
</dbReference>
<evidence type="ECO:0000256" key="11">
    <source>
        <dbReference type="SAM" id="Phobius"/>
    </source>
</evidence>
<evidence type="ECO:0000313" key="14">
    <source>
        <dbReference type="Proteomes" id="UP001595955"/>
    </source>
</evidence>
<sequence>MSSAMEERLSPPEMPTGRIELDPPPELYQGEGLGGSLMMLLPMLGGLGSVVFVAVGNPGPMGFIAGGMFFLTMGGFVGVMLWRNISMRRTRVTDNRRSYLRYLGKIRAQARSAANQQRAALTWRFPPPAALPFVATETARVWTHAPDDPEFLLVRYGTGPQELATELVPPETDAMDTLDPVTASALHRLLKTHRVQSRLPSTVLLSGFARIELTGPAEHVRALARSMVCSAATSTAPANLTIAVVTSAAEREEWEWVKWLPHAHSPLVTDAAGPARLIVDDVDELLPLLPAEVPNRGRFVPGAEPTLPHLLLVVDGGSAPETSPLLPPEGVSGITVVELPEAWEELTDPTRLRLHVETSPHHDTVVVSAVRPRAEPVTGEADAMSVTLAQAVARRLAPLGDDHRTGESDGSRKVEELTDLLGLGDVRDLDVRRSWRPRPERDRLRVPIGVSLEGTPVYLDLKESAQQGMGPHGLVIGATGSGKSELLRTLVLALAMTHSSETLNFVLVDFKGGASFAGMAGMPHVSAIITNLGQELSLVDRMQDALSGEMVRRQELLRRSGNYQSVRDYERDRAAGAKLAPLPSLLIVADEFSELLAAKPEFTDLFVAIGRLGRSLGIHLLLSSQRLEEGRLRGLDSHLSYRIGLRTFSASESRAVLGVTDAYELPPVPGRGYLKADQSTLTGFQAAYVSGPPPRRDGVVAGDDGAAPTRAHVLPFRAGPVHADEDVEATLVRPGALPPALMGADGAAHAFVEGLLAGAAAGGGAGAGAGAGGGGGGGGSANGRGGDSKLSTFDIAVQAMTGKGPAAHEVWLPPLDVPDTFDGMMPDLAVDPELGLISRAWRERGPLTFPIGTVDVPKEQRREVAVCELAGARGHVGVVGAPRSGRSTLLRTIVTGIALTHTPREAQIYVLDFGGGTFSALSGLPHLAGIGMRAEPDVVRRIVAEVSGIVDARERAFRRHKIDGIETYRRRRAEVDDGYGDIFLVVDGWATLRSDFEDLEMELQVLAQRALTYGVHLITSATRWMDYRTAVRDILGSRYELRLGDPLDSEIDRKISVNVPSERPGRGLVPSRLHFLGALPRIDARTDAGSLHEGIDHLVSTIAGAWQGPTGPKLRLLPSKITLDEVRELGAASASASPTSLLLGINERALAPVRLDVDTDPHLLVYGDGRSGKSALLRTYLSEILRTRTPREAQVFLVDYRRAHLGFVPEEYLAAYSSNSGQAQSAIADIAGFLGNRIPGPDVTAQQLRERSWWTGAEAFVVVDDYELVATSTGNPIAALQPLLAQARDVGLHVALARRATGTSRSYDPFITAISDLAQPGIILNGDPSEGTLIGAVKAARQPAGRGRMVTRDPGFQVVQTAWVDPAG</sequence>
<keyword evidence="6 9" id="KW-0067">ATP-binding</keyword>
<evidence type="ECO:0000256" key="7">
    <source>
        <dbReference type="ARBA" id="ARBA00022989"/>
    </source>
</evidence>
<keyword evidence="8 11" id="KW-0472">Membrane</keyword>
<dbReference type="SUPFAM" id="SSF52540">
    <property type="entry name" value="P-loop containing nucleoside triphosphate hydrolases"/>
    <property type="match status" value="3"/>
</dbReference>
<proteinExistence type="predicted"/>
<comment type="subcellular location">
    <subcellularLocation>
        <location evidence="1">Cell membrane</location>
        <topology evidence="1">Multi-pass membrane protein</topology>
    </subcellularLocation>
</comment>
<evidence type="ECO:0000313" key="13">
    <source>
        <dbReference type="EMBL" id="MFC4553938.1"/>
    </source>
</evidence>
<evidence type="ECO:0000256" key="10">
    <source>
        <dbReference type="SAM" id="MobiDB-lite"/>
    </source>
</evidence>
<feature type="domain" description="FtsK" evidence="12">
    <location>
        <begin position="861"/>
        <end position="1050"/>
    </location>
</feature>
<keyword evidence="7 11" id="KW-1133">Transmembrane helix</keyword>
<keyword evidence="14" id="KW-1185">Reference proteome</keyword>
<dbReference type="PROSITE" id="PS50901">
    <property type="entry name" value="FTSK"/>
    <property type="match status" value="3"/>
</dbReference>
<dbReference type="InterPro" id="IPR023837">
    <property type="entry name" value="EccCb-like_Actinobacteria"/>
</dbReference>
<feature type="domain" description="FtsK" evidence="12">
    <location>
        <begin position="1150"/>
        <end position="1332"/>
    </location>
</feature>
<accession>A0ABV9D6J6</accession>
<name>A0ABV9D6J6_9MICO</name>
<gene>
    <name evidence="13" type="primary">eccCa</name>
    <name evidence="13" type="ORF">ACFO3F_01635</name>
</gene>
<reference evidence="14" key="1">
    <citation type="journal article" date="2019" name="Int. J. Syst. Evol. Microbiol.">
        <title>The Global Catalogue of Microorganisms (GCM) 10K type strain sequencing project: providing services to taxonomists for standard genome sequencing and annotation.</title>
        <authorList>
            <consortium name="The Broad Institute Genomics Platform"/>
            <consortium name="The Broad Institute Genome Sequencing Center for Infectious Disease"/>
            <person name="Wu L."/>
            <person name="Ma J."/>
        </authorList>
    </citation>
    <scope>NUCLEOTIDE SEQUENCE [LARGE SCALE GENOMIC DNA]</scope>
    <source>
        <strain evidence="14">JCM 3369</strain>
    </source>
</reference>
<keyword evidence="4" id="KW-0677">Repeat</keyword>
<feature type="binding site" evidence="9">
    <location>
        <begin position="477"/>
        <end position="484"/>
    </location>
    <ligand>
        <name>ATP</name>
        <dbReference type="ChEBI" id="CHEBI:30616"/>
    </ligand>
</feature>
<feature type="transmembrane region" description="Helical" evidence="11">
    <location>
        <begin position="37"/>
        <end position="55"/>
    </location>
</feature>
<dbReference type="PANTHER" id="PTHR22683:SF1">
    <property type="entry name" value="TYPE VII SECRETION SYSTEM PROTEIN ESSC"/>
    <property type="match status" value="1"/>
</dbReference>
<dbReference type="InterPro" id="IPR003593">
    <property type="entry name" value="AAA+_ATPase"/>
</dbReference>
<evidence type="ECO:0000256" key="8">
    <source>
        <dbReference type="ARBA" id="ARBA00023136"/>
    </source>
</evidence>